<accession>A0A0V0RKJ5</accession>
<name>A0A0V0RKJ5_9BILA</name>
<feature type="non-terminal residue" evidence="1">
    <location>
        <position position="113"/>
    </location>
</feature>
<feature type="non-terminal residue" evidence="1">
    <location>
        <position position="1"/>
    </location>
</feature>
<dbReference type="AlphaFoldDB" id="A0A0V0RKJ5"/>
<comment type="caution">
    <text evidence="1">The sequence shown here is derived from an EMBL/GenBank/DDBJ whole genome shotgun (WGS) entry which is preliminary data.</text>
</comment>
<evidence type="ECO:0000313" key="1">
    <source>
        <dbReference type="EMBL" id="KRX15011.1"/>
    </source>
</evidence>
<dbReference type="STRING" id="6336.A0A0V0RKJ5"/>
<organism evidence="1 2">
    <name type="scientific">Trichinella nelsoni</name>
    <dbReference type="NCBI Taxonomy" id="6336"/>
    <lineage>
        <taxon>Eukaryota</taxon>
        <taxon>Metazoa</taxon>
        <taxon>Ecdysozoa</taxon>
        <taxon>Nematoda</taxon>
        <taxon>Enoplea</taxon>
        <taxon>Dorylaimia</taxon>
        <taxon>Trichinellida</taxon>
        <taxon>Trichinellidae</taxon>
        <taxon>Trichinella</taxon>
    </lineage>
</organism>
<dbReference type="EMBL" id="JYDL01000143">
    <property type="protein sequence ID" value="KRX15011.1"/>
    <property type="molecule type" value="Genomic_DNA"/>
</dbReference>
<sequence>LHLDHCIHRYINSLITTLPHPIKNETIYFIIAHSGDRCMNKPEFKHQYQTGVNHSVRRKDVESKMTVVGQLLAVFIKQKWRRGLITAELNFNILSISSSVLIRTLKMTLSHKL</sequence>
<keyword evidence="2" id="KW-1185">Reference proteome</keyword>
<protein>
    <submittedName>
        <fullName evidence="1">Uncharacterized protein</fullName>
    </submittedName>
</protein>
<gene>
    <name evidence="1" type="ORF">T07_3181</name>
</gene>
<evidence type="ECO:0000313" key="2">
    <source>
        <dbReference type="Proteomes" id="UP000054630"/>
    </source>
</evidence>
<dbReference type="Proteomes" id="UP000054630">
    <property type="component" value="Unassembled WGS sequence"/>
</dbReference>
<proteinExistence type="predicted"/>
<reference evidence="1 2" key="1">
    <citation type="submission" date="2015-01" db="EMBL/GenBank/DDBJ databases">
        <title>Evolution of Trichinella species and genotypes.</title>
        <authorList>
            <person name="Korhonen P.K."/>
            <person name="Edoardo P."/>
            <person name="Giuseppe L.R."/>
            <person name="Gasser R.B."/>
        </authorList>
    </citation>
    <scope>NUCLEOTIDE SEQUENCE [LARGE SCALE GENOMIC DNA]</scope>
    <source>
        <strain evidence="1">ISS37</strain>
    </source>
</reference>